<gene>
    <name evidence="4" type="primary">phnD_2</name>
    <name evidence="4" type="ORF">BG845_06881</name>
</gene>
<accession>A0A1Y2MH35</accession>
<keyword evidence="2 3" id="KW-0732">Signal</keyword>
<dbReference type="Pfam" id="PF12974">
    <property type="entry name" value="Phosphonate-bd"/>
    <property type="match status" value="1"/>
</dbReference>
<dbReference type="PANTHER" id="PTHR35841:SF1">
    <property type="entry name" value="PHOSPHONATES-BINDING PERIPLASMIC PROTEIN"/>
    <property type="match status" value="1"/>
</dbReference>
<dbReference type="CDD" id="cd13572">
    <property type="entry name" value="PBP2_PnhD_2"/>
    <property type="match status" value="1"/>
</dbReference>
<dbReference type="SUPFAM" id="SSF53850">
    <property type="entry name" value="Periplasmic binding protein-like II"/>
    <property type="match status" value="1"/>
</dbReference>
<dbReference type="OrthoDB" id="9764656at2"/>
<name>A0A1Y2MH35_PSEAH</name>
<dbReference type="Gene3D" id="3.40.190.10">
    <property type="entry name" value="Periplasmic binding protein-like II"/>
    <property type="match status" value="2"/>
</dbReference>
<evidence type="ECO:0000256" key="3">
    <source>
        <dbReference type="SAM" id="SignalP"/>
    </source>
</evidence>
<dbReference type="GO" id="GO:0043190">
    <property type="term" value="C:ATP-binding cassette (ABC) transporter complex"/>
    <property type="evidence" value="ECO:0007669"/>
    <property type="project" value="InterPro"/>
</dbReference>
<dbReference type="EMBL" id="MIGB01000098">
    <property type="protein sequence ID" value="OSY34411.1"/>
    <property type="molecule type" value="Genomic_DNA"/>
</dbReference>
<feature type="chain" id="PRO_5012508433" evidence="3">
    <location>
        <begin position="34"/>
        <end position="298"/>
    </location>
</feature>
<dbReference type="PANTHER" id="PTHR35841">
    <property type="entry name" value="PHOSPHONATES-BINDING PERIPLASMIC PROTEIN"/>
    <property type="match status" value="1"/>
</dbReference>
<dbReference type="Proteomes" id="UP000194360">
    <property type="component" value="Unassembled WGS sequence"/>
</dbReference>
<dbReference type="PROSITE" id="PS51257">
    <property type="entry name" value="PROKAR_LIPOPROTEIN"/>
    <property type="match status" value="1"/>
</dbReference>
<protein>
    <submittedName>
        <fullName evidence="4">Phosphate-import protein PhnD</fullName>
    </submittedName>
</protein>
<proteinExistence type="inferred from homology"/>
<dbReference type="AlphaFoldDB" id="A0A1Y2MH35"/>
<evidence type="ECO:0000313" key="4">
    <source>
        <dbReference type="EMBL" id="OSY34411.1"/>
    </source>
</evidence>
<feature type="signal peptide" evidence="3">
    <location>
        <begin position="1"/>
        <end position="33"/>
    </location>
</feature>
<reference evidence="4 5" key="1">
    <citation type="submission" date="2016-09" db="EMBL/GenBank/DDBJ databases">
        <title>Pseudonocardia autotrophica DSM535, a candidate organism with high potential of specific P450 cytochromes.</title>
        <authorList>
            <person name="Grumaz C."/>
            <person name="Vainshtein Y."/>
            <person name="Kirstahler P."/>
            <person name="Sohn K."/>
        </authorList>
    </citation>
    <scope>NUCLEOTIDE SEQUENCE [LARGE SCALE GENOMIC DNA]</scope>
    <source>
        <strain evidence="4 5">DSM 535</strain>
    </source>
</reference>
<dbReference type="RefSeq" id="WP_085916887.1">
    <property type="nucleotide sequence ID" value="NZ_AP018921.1"/>
</dbReference>
<sequence>MLGRPRLTAAATAALTASALLLSGCTAASEASAAPETLRVALLPDENASEIIKNNEPLKSHLEEQLGLEVELVVTTDYSSMIEAMARGRLELGYFGPLSYVLAQEKADIEPFAALQEVEGEDPTYQSVFIANSESGIESLDDVAGKTVAWGDQASTSSHLIPKAMLAEGADLRVDHGEYEEQHVGSHDAVALAVQNGNADAGGMSLPIYERMAEEGLIDPTTVVKVQESEPYANYPWTMQSDLPEDLKEKLRRTFLDLEDPAVLEPFDAAGFEEVTDADYDAVRELAPLLDIDLEDYQ</sequence>
<dbReference type="NCBIfam" id="TIGR01098">
    <property type="entry name" value="3A0109s03R"/>
    <property type="match status" value="1"/>
</dbReference>
<evidence type="ECO:0000256" key="2">
    <source>
        <dbReference type="ARBA" id="ARBA00022729"/>
    </source>
</evidence>
<dbReference type="STRING" id="2074.BG845_06881"/>
<comment type="similarity">
    <text evidence="1">Belongs to the phosphate/phosphite/phosphonate binding protein family.</text>
</comment>
<comment type="caution">
    <text evidence="4">The sequence shown here is derived from an EMBL/GenBank/DDBJ whole genome shotgun (WGS) entry which is preliminary data.</text>
</comment>
<evidence type="ECO:0000256" key="1">
    <source>
        <dbReference type="ARBA" id="ARBA00007162"/>
    </source>
</evidence>
<keyword evidence="5" id="KW-1185">Reference proteome</keyword>
<dbReference type="GO" id="GO:0055085">
    <property type="term" value="P:transmembrane transport"/>
    <property type="evidence" value="ECO:0007669"/>
    <property type="project" value="InterPro"/>
</dbReference>
<evidence type="ECO:0000313" key="5">
    <source>
        <dbReference type="Proteomes" id="UP000194360"/>
    </source>
</evidence>
<dbReference type="InterPro" id="IPR005770">
    <property type="entry name" value="PhnD"/>
</dbReference>
<organism evidence="4 5">
    <name type="scientific">Pseudonocardia autotrophica</name>
    <name type="common">Amycolata autotrophica</name>
    <name type="synonym">Nocardia autotrophica</name>
    <dbReference type="NCBI Taxonomy" id="2074"/>
    <lineage>
        <taxon>Bacteria</taxon>
        <taxon>Bacillati</taxon>
        <taxon>Actinomycetota</taxon>
        <taxon>Actinomycetes</taxon>
        <taxon>Pseudonocardiales</taxon>
        <taxon>Pseudonocardiaceae</taxon>
        <taxon>Pseudonocardia</taxon>
    </lineage>
</organism>